<keyword evidence="1" id="KW-0812">Transmembrane</keyword>
<reference evidence="2 3" key="2">
    <citation type="journal article" date="2016" name="Sci. Rep.">
        <title>A novel serine protease, Sep1, from Bacillus firmus DS-1 has nematicidal activity and degrades multiple intestinal-associated nematode proteins.</title>
        <authorList>
            <person name="Geng C."/>
            <person name="Nie X."/>
            <person name="Tang Z."/>
            <person name="Zhang Y."/>
            <person name="Lin J."/>
            <person name="Sun M."/>
            <person name="Peng D."/>
        </authorList>
    </citation>
    <scope>NUCLEOTIDE SEQUENCE [LARGE SCALE GENOMIC DNA]</scope>
    <source>
        <strain evidence="2 3">DS1</strain>
    </source>
</reference>
<comment type="caution">
    <text evidence="2">The sequence shown here is derived from an EMBL/GenBank/DDBJ whole genome shotgun (WGS) entry which is preliminary data.</text>
</comment>
<dbReference type="AlphaFoldDB" id="W7KRQ0"/>
<evidence type="ECO:0000256" key="1">
    <source>
        <dbReference type="SAM" id="Phobius"/>
    </source>
</evidence>
<keyword evidence="1" id="KW-1133">Transmembrane helix</keyword>
<dbReference type="Proteomes" id="UP000019270">
    <property type="component" value="Unassembled WGS sequence"/>
</dbReference>
<evidence type="ECO:0000313" key="3">
    <source>
        <dbReference type="Proteomes" id="UP000019270"/>
    </source>
</evidence>
<evidence type="ECO:0000313" key="2">
    <source>
        <dbReference type="EMBL" id="EWG08793.1"/>
    </source>
</evidence>
<proteinExistence type="predicted"/>
<organism evidence="2 3">
    <name type="scientific">Cytobacillus firmus DS1</name>
    <dbReference type="NCBI Taxonomy" id="1307436"/>
    <lineage>
        <taxon>Bacteria</taxon>
        <taxon>Bacillati</taxon>
        <taxon>Bacillota</taxon>
        <taxon>Bacilli</taxon>
        <taxon>Bacillales</taxon>
        <taxon>Bacillaceae</taxon>
        <taxon>Cytobacillus</taxon>
    </lineage>
</organism>
<accession>W7KRQ0</accession>
<sequence>MSLYSLFNNIAYLGTGTTTKLNSIYTTNTNNNLYNAVKKIVELVGGVGGLLFTLAILIITLFIIFGSISAAKMRTVWISLISCCCGAFVFYAAYYLSDTIAAIAAK</sequence>
<reference evidence="3" key="1">
    <citation type="submission" date="2013-03" db="EMBL/GenBank/DDBJ databases">
        <title>Draft genome sequence of Bacillus firmus DS1.</title>
        <authorList>
            <person name="Peng D."/>
            <person name="Zhu L."/>
            <person name="Sun M."/>
        </authorList>
    </citation>
    <scope>NUCLEOTIDE SEQUENCE [LARGE SCALE GENOMIC DNA]</scope>
    <source>
        <strain evidence="3">DS1</strain>
    </source>
</reference>
<dbReference type="eggNOG" id="ENOG5030EHE">
    <property type="taxonomic scope" value="Bacteria"/>
</dbReference>
<dbReference type="EMBL" id="APVL01000029">
    <property type="protein sequence ID" value="EWG08793.1"/>
    <property type="molecule type" value="Genomic_DNA"/>
</dbReference>
<name>W7KRQ0_CYTFI</name>
<dbReference type="RefSeq" id="WP_035332898.1">
    <property type="nucleotide sequence ID" value="NZ_APVL01000029.1"/>
</dbReference>
<feature type="transmembrane region" description="Helical" evidence="1">
    <location>
        <begin position="76"/>
        <end position="96"/>
    </location>
</feature>
<keyword evidence="1" id="KW-0472">Membrane</keyword>
<feature type="transmembrane region" description="Helical" evidence="1">
    <location>
        <begin position="43"/>
        <end position="64"/>
    </location>
</feature>
<protein>
    <submittedName>
        <fullName evidence="2">Uncharacterized protein</fullName>
    </submittedName>
</protein>
<dbReference type="OrthoDB" id="9961351at2"/>
<gene>
    <name evidence="2" type="ORF">PBF_22422</name>
</gene>